<keyword evidence="11" id="KW-1185">Reference proteome</keyword>
<reference evidence="10 11" key="1">
    <citation type="submission" date="2023-01" db="EMBL/GenBank/DDBJ databases">
        <title>Analysis of 21 Apiospora genomes using comparative genomics revels a genus with tremendous synthesis potential of carbohydrate active enzymes and secondary metabolites.</title>
        <authorList>
            <person name="Sorensen T."/>
        </authorList>
    </citation>
    <scope>NUCLEOTIDE SEQUENCE [LARGE SCALE GENOMIC DNA]</scope>
    <source>
        <strain evidence="10 11">CBS 24483</strain>
    </source>
</reference>
<evidence type="ECO:0000256" key="2">
    <source>
        <dbReference type="ARBA" id="ARBA00010992"/>
    </source>
</evidence>
<feature type="transmembrane region" description="Helical" evidence="8">
    <location>
        <begin position="314"/>
        <end position="334"/>
    </location>
</feature>
<evidence type="ECO:0000256" key="3">
    <source>
        <dbReference type="ARBA" id="ARBA00022448"/>
    </source>
</evidence>
<accession>A0ABR1QVP3</accession>
<comment type="similarity">
    <text evidence="2">Belongs to the major facilitator superfamily. Sugar transporter (TC 2.A.1.1) family.</text>
</comment>
<sequence>MKVTTTQPYFGLKGAWLTFWVTVACATDMTLFGYDQGVFGGVIVTPDFLDLLGIANNEKLQSTVTAIYDVGCFLGALSTMYIGERLGRKRTVMLGTTIMAVGAILQIAAFGMAQMIVGRVIAGIGNGINTSTAPVWQGETSKASWRGKLVIIEMIMNIFGFMLSNWVTFGLSYASGSIAWRLPLAIQFIFIFVLWGTVPWLPESPRWLIAKGRVQEADIILADLEALDVDDPYIITQSKDIQWAVSYERENSVPWSMLLRGKTGPNQGTSTIRRLILGMGTQAMQQFSGINVTSYYLPLVLIRSVGLDNKLARLLAACNSVSYLLFSLIGIPNVERWGRRKMMMCKHLPTAPDASLPPANRTIIDAAFGQFFCYMIITICIRYNEDTTIGQVANEKWAKASIAFFFLYYVFFGIGWQGVPWLYPTEINSLSMRTKGAALGTATNWIVNFMVVEITPVGIASLGWRFYIIWTVFNFAFIPIVYLFYPETADRSLEDVDRFFQENHDILVCRDPDARSSKRPVRYLEHERDEVRRNSSIRPADIDAVLQRRRTADKANMGGGKDEEEGHAAHIEK</sequence>
<dbReference type="InterPro" id="IPR036259">
    <property type="entry name" value="MFS_trans_sf"/>
</dbReference>
<dbReference type="PRINTS" id="PR00171">
    <property type="entry name" value="SUGRTRNSPORT"/>
</dbReference>
<gene>
    <name evidence="10" type="ORF">PG986_001037</name>
</gene>
<feature type="domain" description="Major facilitator superfamily (MFS) profile" evidence="9">
    <location>
        <begin position="21"/>
        <end position="489"/>
    </location>
</feature>
<evidence type="ECO:0000256" key="8">
    <source>
        <dbReference type="SAM" id="Phobius"/>
    </source>
</evidence>
<dbReference type="PANTHER" id="PTHR48022:SF26">
    <property type="entry name" value="MAJOR FACILITATOR SUPERFAMILY (MFS) PROFILE DOMAIN-CONTAINING PROTEIN-RELATED"/>
    <property type="match status" value="1"/>
</dbReference>
<dbReference type="SUPFAM" id="SSF103473">
    <property type="entry name" value="MFS general substrate transporter"/>
    <property type="match status" value="1"/>
</dbReference>
<feature type="compositionally biased region" description="Basic and acidic residues" evidence="7">
    <location>
        <begin position="560"/>
        <end position="573"/>
    </location>
</feature>
<feature type="region of interest" description="Disordered" evidence="7">
    <location>
        <begin position="549"/>
        <end position="573"/>
    </location>
</feature>
<evidence type="ECO:0000256" key="6">
    <source>
        <dbReference type="ARBA" id="ARBA00023136"/>
    </source>
</evidence>
<feature type="transmembrane region" description="Helical" evidence="8">
    <location>
        <begin position="94"/>
        <end position="117"/>
    </location>
</feature>
<keyword evidence="5 8" id="KW-1133">Transmembrane helix</keyword>
<dbReference type="PROSITE" id="PS51257">
    <property type="entry name" value="PROKAR_LIPOPROTEIN"/>
    <property type="match status" value="1"/>
</dbReference>
<dbReference type="Proteomes" id="UP001391051">
    <property type="component" value="Unassembled WGS sequence"/>
</dbReference>
<organism evidence="10 11">
    <name type="scientific">Apiospora aurea</name>
    <dbReference type="NCBI Taxonomy" id="335848"/>
    <lineage>
        <taxon>Eukaryota</taxon>
        <taxon>Fungi</taxon>
        <taxon>Dikarya</taxon>
        <taxon>Ascomycota</taxon>
        <taxon>Pezizomycotina</taxon>
        <taxon>Sordariomycetes</taxon>
        <taxon>Xylariomycetidae</taxon>
        <taxon>Amphisphaeriales</taxon>
        <taxon>Apiosporaceae</taxon>
        <taxon>Apiospora</taxon>
    </lineage>
</organism>
<dbReference type="GeneID" id="92070321"/>
<feature type="transmembrane region" description="Helical" evidence="8">
    <location>
        <begin position="178"/>
        <end position="198"/>
    </location>
</feature>
<comment type="subcellular location">
    <subcellularLocation>
        <location evidence="1">Membrane</location>
        <topology evidence="1">Multi-pass membrane protein</topology>
    </subcellularLocation>
</comment>
<feature type="transmembrane region" description="Helical" evidence="8">
    <location>
        <begin position="466"/>
        <end position="485"/>
    </location>
</feature>
<feature type="transmembrane region" description="Helical" evidence="8">
    <location>
        <begin position="149"/>
        <end position="171"/>
    </location>
</feature>
<proteinExistence type="inferred from homology"/>
<dbReference type="InterPro" id="IPR050360">
    <property type="entry name" value="MFS_Sugar_Transporters"/>
</dbReference>
<dbReference type="PROSITE" id="PS50850">
    <property type="entry name" value="MFS"/>
    <property type="match status" value="1"/>
</dbReference>
<dbReference type="EMBL" id="JAQQWE010000001">
    <property type="protein sequence ID" value="KAK7966760.1"/>
    <property type="molecule type" value="Genomic_DNA"/>
</dbReference>
<dbReference type="InterPro" id="IPR005828">
    <property type="entry name" value="MFS_sugar_transport-like"/>
</dbReference>
<dbReference type="Pfam" id="PF00083">
    <property type="entry name" value="Sugar_tr"/>
    <property type="match status" value="1"/>
</dbReference>
<keyword evidence="4 8" id="KW-0812">Transmembrane</keyword>
<dbReference type="PANTHER" id="PTHR48022">
    <property type="entry name" value="PLASTIDIC GLUCOSE TRANSPORTER 4"/>
    <property type="match status" value="1"/>
</dbReference>
<evidence type="ECO:0000256" key="4">
    <source>
        <dbReference type="ARBA" id="ARBA00022692"/>
    </source>
</evidence>
<evidence type="ECO:0000256" key="1">
    <source>
        <dbReference type="ARBA" id="ARBA00004141"/>
    </source>
</evidence>
<dbReference type="InterPro" id="IPR003663">
    <property type="entry name" value="Sugar/inositol_transpt"/>
</dbReference>
<dbReference type="InterPro" id="IPR020846">
    <property type="entry name" value="MFS_dom"/>
</dbReference>
<feature type="transmembrane region" description="Helical" evidence="8">
    <location>
        <begin position="402"/>
        <end position="423"/>
    </location>
</feature>
<keyword evidence="6 8" id="KW-0472">Membrane</keyword>
<keyword evidence="3" id="KW-0813">Transport</keyword>
<comment type="caution">
    <text evidence="10">The sequence shown here is derived from an EMBL/GenBank/DDBJ whole genome shotgun (WGS) entry which is preliminary data.</text>
</comment>
<evidence type="ECO:0000313" key="11">
    <source>
        <dbReference type="Proteomes" id="UP001391051"/>
    </source>
</evidence>
<dbReference type="RefSeq" id="XP_066706152.1">
    <property type="nucleotide sequence ID" value="XM_066837259.1"/>
</dbReference>
<evidence type="ECO:0000256" key="5">
    <source>
        <dbReference type="ARBA" id="ARBA00022989"/>
    </source>
</evidence>
<evidence type="ECO:0000259" key="9">
    <source>
        <dbReference type="PROSITE" id="PS50850"/>
    </source>
</evidence>
<name>A0ABR1QVP3_9PEZI</name>
<feature type="transmembrane region" description="Helical" evidence="8">
    <location>
        <begin position="65"/>
        <end position="82"/>
    </location>
</feature>
<evidence type="ECO:0000313" key="10">
    <source>
        <dbReference type="EMBL" id="KAK7966760.1"/>
    </source>
</evidence>
<dbReference type="Gene3D" id="1.20.1250.20">
    <property type="entry name" value="MFS general substrate transporter like domains"/>
    <property type="match status" value="1"/>
</dbReference>
<evidence type="ECO:0000256" key="7">
    <source>
        <dbReference type="SAM" id="MobiDB-lite"/>
    </source>
</evidence>
<protein>
    <recommendedName>
        <fullName evidence="9">Major facilitator superfamily (MFS) profile domain-containing protein</fullName>
    </recommendedName>
</protein>